<proteinExistence type="predicted"/>
<evidence type="ECO:0000313" key="2">
    <source>
        <dbReference type="EMBL" id="KAA8906875.1"/>
    </source>
</evidence>
<organism evidence="2 3">
    <name type="scientific">Trichomonascus ciferrii</name>
    <dbReference type="NCBI Taxonomy" id="44093"/>
    <lineage>
        <taxon>Eukaryota</taxon>
        <taxon>Fungi</taxon>
        <taxon>Dikarya</taxon>
        <taxon>Ascomycota</taxon>
        <taxon>Saccharomycotina</taxon>
        <taxon>Dipodascomycetes</taxon>
        <taxon>Dipodascales</taxon>
        <taxon>Trichomonascaceae</taxon>
        <taxon>Trichomonascus</taxon>
        <taxon>Trichomonascus ciferrii complex</taxon>
    </lineage>
</organism>
<dbReference type="OrthoDB" id="4092852at2759"/>
<keyword evidence="3" id="KW-1185">Reference proteome</keyword>
<comment type="caution">
    <text evidence="2">The sequence shown here is derived from an EMBL/GenBank/DDBJ whole genome shotgun (WGS) entry which is preliminary data.</text>
</comment>
<dbReference type="VEuPathDB" id="FungiDB:TRICI_005059"/>
<feature type="region of interest" description="Disordered" evidence="1">
    <location>
        <begin position="72"/>
        <end position="100"/>
    </location>
</feature>
<accession>A0A642UWH2</accession>
<evidence type="ECO:0000313" key="3">
    <source>
        <dbReference type="Proteomes" id="UP000761534"/>
    </source>
</evidence>
<reference evidence="2" key="1">
    <citation type="journal article" date="2019" name="G3 (Bethesda)">
        <title>Genome Assemblies of Two Rare Opportunistic Yeast Pathogens: Diutina rugosa (syn. Candida rugosa) and Trichomonascus ciferrii (syn. Candida ciferrii).</title>
        <authorList>
            <person name="Mixao V."/>
            <person name="Saus E."/>
            <person name="Hansen A.P."/>
            <person name="Lass-Florl C."/>
            <person name="Gabaldon T."/>
        </authorList>
    </citation>
    <scope>NUCLEOTIDE SEQUENCE</scope>
    <source>
        <strain evidence="2">CBS 4856</strain>
    </source>
</reference>
<dbReference type="Proteomes" id="UP000761534">
    <property type="component" value="Unassembled WGS sequence"/>
</dbReference>
<dbReference type="EMBL" id="SWFS01000389">
    <property type="protein sequence ID" value="KAA8906875.1"/>
    <property type="molecule type" value="Genomic_DNA"/>
</dbReference>
<feature type="compositionally biased region" description="Polar residues" evidence="1">
    <location>
        <begin position="72"/>
        <end position="82"/>
    </location>
</feature>
<dbReference type="AlphaFoldDB" id="A0A642UWH2"/>
<evidence type="ECO:0000256" key="1">
    <source>
        <dbReference type="SAM" id="MobiDB-lite"/>
    </source>
</evidence>
<sequence length="207" mass="23053">MPHKNTKADRVYTTEGAVKPKIAVTFDEHYFPAKMDWNFSRNADVMNSVAPYAPDTDDPFYPSCGMPLPLLTFSSPAPSTSGADEPGGETSVSGGEEDSAVDEMFEDAEPSVVKDPVLTRKSPEGACHFAFNVNQRFQSSDETAEPRTYKQAMDSPQSEHWQKAIETEMNSLREYGLWEYVPRPVVRRQSFENCIQAVRCLGTQQAA</sequence>
<gene>
    <name evidence="2" type="ORF">TRICI_005059</name>
</gene>
<evidence type="ECO:0008006" key="4">
    <source>
        <dbReference type="Google" id="ProtNLM"/>
    </source>
</evidence>
<name>A0A642UWH2_9ASCO</name>
<protein>
    <recommendedName>
        <fullName evidence="4">Reverse transcriptase Ty1/copia-type domain-containing protein</fullName>
    </recommendedName>
</protein>